<dbReference type="GO" id="GO:0140318">
    <property type="term" value="F:protein transporter activity"/>
    <property type="evidence" value="ECO:0007669"/>
    <property type="project" value="EnsemblFungi"/>
</dbReference>
<keyword evidence="2" id="KW-0813">Transport</keyword>
<keyword evidence="3" id="KW-0653">Protein transport</keyword>
<dbReference type="InterPro" id="IPR028934">
    <property type="entry name" value="Vps26-related"/>
</dbReference>
<name>A0A1E4SBE6_9ASCO</name>
<dbReference type="Gene3D" id="2.60.40.640">
    <property type="match status" value="2"/>
</dbReference>
<dbReference type="FunFam" id="2.60.40.640:FF:000015">
    <property type="entry name" value="Vacuolar protein sorting-associated protein 26"/>
    <property type="match status" value="1"/>
</dbReference>
<dbReference type="GO" id="GO:0005768">
    <property type="term" value="C:endosome"/>
    <property type="evidence" value="ECO:0007669"/>
    <property type="project" value="EnsemblFungi"/>
</dbReference>
<evidence type="ECO:0000313" key="6">
    <source>
        <dbReference type="Proteomes" id="UP000094285"/>
    </source>
</evidence>
<feature type="region of interest" description="Disordered" evidence="4">
    <location>
        <begin position="159"/>
        <end position="179"/>
    </location>
</feature>
<dbReference type="OrthoDB" id="3821113at2759"/>
<gene>
    <name evidence="5" type="ORF">CANTADRAFT_24066</name>
</gene>
<dbReference type="GeneID" id="30981178"/>
<dbReference type="Pfam" id="PF03643">
    <property type="entry name" value="Vps26"/>
    <property type="match status" value="1"/>
</dbReference>
<evidence type="ECO:0000256" key="3">
    <source>
        <dbReference type="ARBA" id="ARBA00022927"/>
    </source>
</evidence>
<dbReference type="PANTHER" id="PTHR12233">
    <property type="entry name" value="VACUOLAR PROTEIN SORTING 26 RELATED"/>
    <property type="match status" value="1"/>
</dbReference>
<dbReference type="GO" id="GO:0170071">
    <property type="term" value="C:CROP complex"/>
    <property type="evidence" value="ECO:0007669"/>
    <property type="project" value="EnsemblFungi"/>
</dbReference>
<keyword evidence="6" id="KW-1185">Reference proteome</keyword>
<evidence type="ECO:0000256" key="2">
    <source>
        <dbReference type="ARBA" id="ARBA00022448"/>
    </source>
</evidence>
<proteinExistence type="inferred from homology"/>
<sequence>MSIFFKTSLDIEIRLDNEDNRKHVEVKTAQGRLEKLPVYKDGESVKGNVIIRTKEGKKVEHFGIKVQLLGVIETNIDGLVTSEFLSLATELSAPAQLTHQETYPFEFKNVEKQYESYRGKNARLRYFIKVNVSKKSSSDIIREKELWVYQFSSPPTSLPAVNNAPEKSNSQNTPSTSTPTVKMDVGIEDCLHIEFEYLKSRFSLKDVIIGRIYFLLVRLKIKHMELSLIKRETVGVPPNQIVDSETLIRFEIMDGAPIKGETIPIRLFLGGFDLIPTYKDINKKFSTRTYLSLVLIDEDSRRYFKQSEIILYREE</sequence>
<dbReference type="EMBL" id="KV453917">
    <property type="protein sequence ID" value="ODV76798.1"/>
    <property type="molecule type" value="Genomic_DNA"/>
</dbReference>
<dbReference type="InterPro" id="IPR014756">
    <property type="entry name" value="Ig_E-set"/>
</dbReference>
<dbReference type="STRING" id="984487.A0A1E4SBE6"/>
<comment type="similarity">
    <text evidence="1">Belongs to the VPS26 family.</text>
</comment>
<accession>A0A1E4SBE6</accession>
<dbReference type="GO" id="GO:0042147">
    <property type="term" value="P:retrograde transport, endosome to Golgi"/>
    <property type="evidence" value="ECO:0007669"/>
    <property type="project" value="EnsemblFungi"/>
</dbReference>
<protein>
    <submittedName>
        <fullName evidence="5">Vacuolar protein sorting-associated protein 26</fullName>
    </submittedName>
</protein>
<dbReference type="SUPFAM" id="SSF81296">
    <property type="entry name" value="E set domains"/>
    <property type="match status" value="1"/>
</dbReference>
<dbReference type="RefSeq" id="XP_020061920.1">
    <property type="nucleotide sequence ID" value="XM_020207041.1"/>
</dbReference>
<dbReference type="Proteomes" id="UP000094285">
    <property type="component" value="Unassembled WGS sequence"/>
</dbReference>
<organism evidence="5 6">
    <name type="scientific">Suhomyces tanzawaensis NRRL Y-17324</name>
    <dbReference type="NCBI Taxonomy" id="984487"/>
    <lineage>
        <taxon>Eukaryota</taxon>
        <taxon>Fungi</taxon>
        <taxon>Dikarya</taxon>
        <taxon>Ascomycota</taxon>
        <taxon>Saccharomycotina</taxon>
        <taxon>Pichiomycetes</taxon>
        <taxon>Debaryomycetaceae</taxon>
        <taxon>Suhomyces</taxon>
    </lineage>
</organism>
<dbReference type="GO" id="GO:0030906">
    <property type="term" value="C:retromer, cargo-selective complex"/>
    <property type="evidence" value="ECO:0007669"/>
    <property type="project" value="EnsemblFungi"/>
</dbReference>
<dbReference type="InterPro" id="IPR014752">
    <property type="entry name" value="Arrestin-like_C"/>
</dbReference>
<feature type="compositionally biased region" description="Low complexity" evidence="4">
    <location>
        <begin position="168"/>
        <end position="179"/>
    </location>
</feature>
<evidence type="ECO:0000256" key="4">
    <source>
        <dbReference type="SAM" id="MobiDB-lite"/>
    </source>
</evidence>
<evidence type="ECO:0000256" key="1">
    <source>
        <dbReference type="ARBA" id="ARBA00009100"/>
    </source>
</evidence>
<reference evidence="6" key="1">
    <citation type="submission" date="2016-05" db="EMBL/GenBank/DDBJ databases">
        <title>Comparative genomics of biotechnologically important yeasts.</title>
        <authorList>
            <consortium name="DOE Joint Genome Institute"/>
            <person name="Riley R."/>
            <person name="Haridas S."/>
            <person name="Wolfe K.H."/>
            <person name="Lopes M.R."/>
            <person name="Hittinger C.T."/>
            <person name="Goker M."/>
            <person name="Salamov A."/>
            <person name="Wisecaver J."/>
            <person name="Long T.M."/>
            <person name="Aerts A.L."/>
            <person name="Barry K."/>
            <person name="Choi C."/>
            <person name="Clum A."/>
            <person name="Coughlan A.Y."/>
            <person name="Deshpande S."/>
            <person name="Douglass A.P."/>
            <person name="Hanson S.J."/>
            <person name="Klenk H.-P."/>
            <person name="Labutti K."/>
            <person name="Lapidus A."/>
            <person name="Lindquist E."/>
            <person name="Lipzen A."/>
            <person name="Meier-Kolthoff J.P."/>
            <person name="Ohm R.A."/>
            <person name="Otillar R.P."/>
            <person name="Pangilinan J."/>
            <person name="Peng Y."/>
            <person name="Rokas A."/>
            <person name="Rosa C.A."/>
            <person name="Scheuner C."/>
            <person name="Sibirny A.A."/>
            <person name="Slot J.C."/>
            <person name="Stielow J.B."/>
            <person name="Sun H."/>
            <person name="Kurtzman C.P."/>
            <person name="Blackwell M."/>
            <person name="Grigoriev I.V."/>
            <person name="Jeffries T.W."/>
        </authorList>
    </citation>
    <scope>NUCLEOTIDE SEQUENCE [LARGE SCALE GENOMIC DNA]</scope>
    <source>
        <strain evidence="6">NRRL Y-17324</strain>
    </source>
</reference>
<evidence type="ECO:0000313" key="5">
    <source>
        <dbReference type="EMBL" id="ODV76798.1"/>
    </source>
</evidence>
<dbReference type="AlphaFoldDB" id="A0A1E4SBE6"/>
<dbReference type="GO" id="GO:0045053">
    <property type="term" value="P:protein retention in Golgi apparatus"/>
    <property type="evidence" value="ECO:0007669"/>
    <property type="project" value="EnsemblFungi"/>
</dbReference>
<dbReference type="GO" id="GO:0006886">
    <property type="term" value="P:intracellular protein transport"/>
    <property type="evidence" value="ECO:0007669"/>
    <property type="project" value="EnsemblFungi"/>
</dbReference>
<dbReference type="GO" id="GO:0005829">
    <property type="term" value="C:cytosol"/>
    <property type="evidence" value="ECO:0007669"/>
    <property type="project" value="GOC"/>
</dbReference>